<gene>
    <name evidence="2" type="ORF">Rleg4DRAFT_2306</name>
</gene>
<evidence type="ECO:0000259" key="1">
    <source>
        <dbReference type="Pfam" id="PF18138"/>
    </source>
</evidence>
<dbReference type="EMBL" id="JH719395">
    <property type="protein sequence ID" value="EJC80670.1"/>
    <property type="molecule type" value="Genomic_DNA"/>
</dbReference>
<proteinExistence type="predicted"/>
<accession>J0CM71</accession>
<name>J0CM71_RHILT</name>
<reference evidence="2 3" key="1">
    <citation type="submission" date="2012-02" db="EMBL/GenBank/DDBJ databases">
        <title>Improved High-Quality Draft Sequence of Rhizobium leguminosarum bv. trifolii WSM2297.</title>
        <authorList>
            <consortium name="US DOE Joint Genome Institute"/>
            <person name="Lucas S."/>
            <person name="Han J."/>
            <person name="Lapidus A."/>
            <person name="Cheng J.-F."/>
            <person name="Goodwin L."/>
            <person name="Pitluck S."/>
            <person name="Peters L."/>
            <person name="Ovchinnikova G."/>
            <person name="Zhang X."/>
            <person name="Detter J.C."/>
            <person name="Han C."/>
            <person name="Tapia R."/>
            <person name="Land M."/>
            <person name="Hauser L."/>
            <person name="Kyrpides N."/>
            <person name="Ivanova N."/>
            <person name="Pagani I."/>
            <person name="Brau L."/>
            <person name="Yates R."/>
            <person name="O'Hara G."/>
            <person name="Rui T."/>
            <person name="Howieson J."/>
            <person name="Reeve W."/>
            <person name="Woyke T."/>
        </authorList>
    </citation>
    <scope>NUCLEOTIDE SEQUENCE [LARGE SCALE GENOMIC DNA]</scope>
    <source>
        <strain evidence="2 3">WSM2297</strain>
    </source>
</reference>
<evidence type="ECO:0000313" key="3">
    <source>
        <dbReference type="Proteomes" id="UP000005732"/>
    </source>
</evidence>
<dbReference type="RefSeq" id="WP_003581386.1">
    <property type="nucleotide sequence ID" value="NZ_JH719395.1"/>
</dbReference>
<dbReference type="OrthoDB" id="7472446at2"/>
<dbReference type="HOGENOM" id="CLU_134302_0_0_5"/>
<feature type="domain" description="Bacterial HORMA" evidence="1">
    <location>
        <begin position="4"/>
        <end position="164"/>
    </location>
</feature>
<evidence type="ECO:0000313" key="2">
    <source>
        <dbReference type="EMBL" id="EJC80670.1"/>
    </source>
</evidence>
<dbReference type="Pfam" id="PF18138">
    <property type="entry name" value="bacHORMA_1"/>
    <property type="match status" value="1"/>
</dbReference>
<dbReference type="AlphaFoldDB" id="J0CM71"/>
<protein>
    <recommendedName>
        <fullName evidence="1">Bacterial HORMA domain-containing protein</fullName>
    </recommendedName>
</protein>
<organism evidence="2 3">
    <name type="scientific">Rhizobium leguminosarum bv. trifolii WSM2297</name>
    <dbReference type="NCBI Taxonomy" id="754762"/>
    <lineage>
        <taxon>Bacteria</taxon>
        <taxon>Pseudomonadati</taxon>
        <taxon>Pseudomonadota</taxon>
        <taxon>Alphaproteobacteria</taxon>
        <taxon>Hyphomicrobiales</taxon>
        <taxon>Rhizobiaceae</taxon>
        <taxon>Rhizobium/Agrobacterium group</taxon>
        <taxon>Rhizobium</taxon>
    </lineage>
</organism>
<sequence>MSVTRTASATGSYTTTDINIVVRQFTTDLKMIASSTRAMTETAAADYGADVELLASKGYLKAVDVTQMFGGREIRAVKYHVDENTGTLKSARPGGVRWDELSGSSIRIIMSHTDSFSSAVLESLRGRLNISWGFTSVDTSHSSLTSSGRRDYASNGWGMRREDWS</sequence>
<dbReference type="Proteomes" id="UP000005732">
    <property type="component" value="Unassembled WGS sequence"/>
</dbReference>
<dbReference type="InterPro" id="IPR041162">
    <property type="entry name" value="Bact_HORMA_1"/>
</dbReference>